<keyword evidence="2" id="KW-1185">Reference proteome</keyword>
<reference evidence="1 2" key="1">
    <citation type="journal article" date="2018" name="Nat. Ecol. Evol.">
        <title>Shark genomes provide insights into elasmobranch evolution and the origin of vertebrates.</title>
        <authorList>
            <person name="Hara Y"/>
            <person name="Yamaguchi K"/>
            <person name="Onimaru K"/>
            <person name="Kadota M"/>
            <person name="Koyanagi M"/>
            <person name="Keeley SD"/>
            <person name="Tatsumi K"/>
            <person name="Tanaka K"/>
            <person name="Motone F"/>
            <person name="Kageyama Y"/>
            <person name="Nozu R"/>
            <person name="Adachi N"/>
            <person name="Nishimura O"/>
            <person name="Nakagawa R"/>
            <person name="Tanegashima C"/>
            <person name="Kiyatake I"/>
            <person name="Matsumoto R"/>
            <person name="Murakumo K"/>
            <person name="Nishida K"/>
            <person name="Terakita A"/>
            <person name="Kuratani S"/>
            <person name="Sato K"/>
            <person name="Hyodo S Kuraku.S."/>
        </authorList>
    </citation>
    <scope>NUCLEOTIDE SEQUENCE [LARGE SCALE GENOMIC DNA]</scope>
</reference>
<sequence length="174" mass="20153">MGVQHLVEQRLGFVAPENFLVQPSRRRVDAIEFGRQGQDIEQRVKQRVADFLNEVSCARITHERRTGVAADHRAREGRRHIDRPTASFGQVHSFVVATEQDQRRLLAHRRSHRIVIRLDACLAREREGARQAHFLFQEVPDAPRISLVGNDCEAGRSEEVLRYRPPQIPQRLDR</sequence>
<name>A0A401TXT8_CHIPU</name>
<accession>A0A401TXT8</accession>
<protein>
    <submittedName>
        <fullName evidence="1">Uncharacterized protein</fullName>
    </submittedName>
</protein>
<evidence type="ECO:0000313" key="1">
    <source>
        <dbReference type="EMBL" id="GCC47453.1"/>
    </source>
</evidence>
<dbReference type="Proteomes" id="UP000287033">
    <property type="component" value="Unassembled WGS sequence"/>
</dbReference>
<organism evidence="1 2">
    <name type="scientific">Chiloscyllium punctatum</name>
    <name type="common">Brownbanded bambooshark</name>
    <name type="synonym">Hemiscyllium punctatum</name>
    <dbReference type="NCBI Taxonomy" id="137246"/>
    <lineage>
        <taxon>Eukaryota</taxon>
        <taxon>Metazoa</taxon>
        <taxon>Chordata</taxon>
        <taxon>Craniata</taxon>
        <taxon>Vertebrata</taxon>
        <taxon>Chondrichthyes</taxon>
        <taxon>Elasmobranchii</taxon>
        <taxon>Galeomorphii</taxon>
        <taxon>Galeoidea</taxon>
        <taxon>Orectolobiformes</taxon>
        <taxon>Hemiscylliidae</taxon>
        <taxon>Chiloscyllium</taxon>
    </lineage>
</organism>
<dbReference type="AlphaFoldDB" id="A0A401TXT8"/>
<feature type="non-terminal residue" evidence="1">
    <location>
        <position position="174"/>
    </location>
</feature>
<evidence type="ECO:0000313" key="2">
    <source>
        <dbReference type="Proteomes" id="UP000287033"/>
    </source>
</evidence>
<dbReference type="EMBL" id="BEZZ01218251">
    <property type="protein sequence ID" value="GCC47453.1"/>
    <property type="molecule type" value="Genomic_DNA"/>
</dbReference>
<gene>
    <name evidence="1" type="ORF">chiPu_0031773</name>
</gene>
<comment type="caution">
    <text evidence="1">The sequence shown here is derived from an EMBL/GenBank/DDBJ whole genome shotgun (WGS) entry which is preliminary data.</text>
</comment>
<proteinExistence type="predicted"/>